<evidence type="ECO:0008006" key="3">
    <source>
        <dbReference type="Google" id="ProtNLM"/>
    </source>
</evidence>
<dbReference type="InterPro" id="IPR008727">
    <property type="entry name" value="PAAR_motif"/>
</dbReference>
<name>A0A3A8N8P1_9BACT</name>
<proteinExistence type="predicted"/>
<dbReference type="Pfam" id="PF05488">
    <property type="entry name" value="PAAR_motif"/>
    <property type="match status" value="1"/>
</dbReference>
<reference evidence="2" key="1">
    <citation type="submission" date="2018-09" db="EMBL/GenBank/DDBJ databases">
        <authorList>
            <person name="Livingstone P.G."/>
            <person name="Whitworth D.E."/>
        </authorList>
    </citation>
    <scope>NUCLEOTIDE SEQUENCE [LARGE SCALE GENOMIC DNA]</scope>
    <source>
        <strain evidence="2">CA051B</strain>
    </source>
</reference>
<protein>
    <recommendedName>
        <fullName evidence="3">PAAR domain-containing protein</fullName>
    </recommendedName>
</protein>
<sequence length="132" mass="13135">MASPAAKQGDRIQAMDHHVVLVPSATGTTPVTQTLPFNGIIDGALCQSVMVQGRSAAVVGSVATNTPHHVPVGGTFAVEPSNKGLIVTGSATVFFGGHPAARSSDLAVTCNDPPAPLPTGTVVAESTVLIGG</sequence>
<dbReference type="CDD" id="cd14740">
    <property type="entry name" value="PAAR_4"/>
    <property type="match status" value="1"/>
</dbReference>
<evidence type="ECO:0000313" key="1">
    <source>
        <dbReference type="EMBL" id="RKH40797.1"/>
    </source>
</evidence>
<dbReference type="EMBL" id="RAWB01000738">
    <property type="protein sequence ID" value="RKH40797.1"/>
    <property type="molecule type" value="Genomic_DNA"/>
</dbReference>
<dbReference type="Proteomes" id="UP000272888">
    <property type="component" value="Unassembled WGS sequence"/>
</dbReference>
<dbReference type="RefSeq" id="WP_120648171.1">
    <property type="nucleotide sequence ID" value="NZ_RAWB01000738.1"/>
</dbReference>
<dbReference type="Gene3D" id="2.60.200.60">
    <property type="match status" value="1"/>
</dbReference>
<gene>
    <name evidence="1" type="ORF">D7V93_39265</name>
</gene>
<comment type="caution">
    <text evidence="1">The sequence shown here is derived from an EMBL/GenBank/DDBJ whole genome shotgun (WGS) entry which is preliminary data.</text>
</comment>
<organism evidence="1 2">
    <name type="scientific">Corallococcus llansteffanensis</name>
    <dbReference type="NCBI Taxonomy" id="2316731"/>
    <lineage>
        <taxon>Bacteria</taxon>
        <taxon>Pseudomonadati</taxon>
        <taxon>Myxococcota</taxon>
        <taxon>Myxococcia</taxon>
        <taxon>Myxococcales</taxon>
        <taxon>Cystobacterineae</taxon>
        <taxon>Myxococcaceae</taxon>
        <taxon>Corallococcus</taxon>
    </lineage>
</organism>
<keyword evidence="2" id="KW-1185">Reference proteome</keyword>
<accession>A0A3A8N8P1</accession>
<evidence type="ECO:0000313" key="2">
    <source>
        <dbReference type="Proteomes" id="UP000272888"/>
    </source>
</evidence>
<dbReference type="AlphaFoldDB" id="A0A3A8N8P1"/>